<evidence type="ECO:0000313" key="1">
    <source>
        <dbReference type="EMBL" id="QJE72818.1"/>
    </source>
</evidence>
<evidence type="ECO:0000313" key="2">
    <source>
        <dbReference type="Proteomes" id="UP000501891"/>
    </source>
</evidence>
<gene>
    <name evidence="1" type="ORF">HHL28_06700</name>
</gene>
<organism evidence="1 2">
    <name type="scientific">Aerophototrophica crusticola</name>
    <dbReference type="NCBI Taxonomy" id="1709002"/>
    <lineage>
        <taxon>Bacteria</taxon>
        <taxon>Pseudomonadati</taxon>
        <taxon>Pseudomonadota</taxon>
        <taxon>Alphaproteobacteria</taxon>
        <taxon>Rhodospirillales</taxon>
        <taxon>Rhodospirillaceae</taxon>
        <taxon>Aerophototrophica</taxon>
    </lineage>
</organism>
<dbReference type="EMBL" id="CP051775">
    <property type="protein sequence ID" value="QJE72818.1"/>
    <property type="molecule type" value="Genomic_DNA"/>
</dbReference>
<accession>A0A858R5Z8</accession>
<proteinExistence type="predicted"/>
<sequence length="467" mass="50826">MTMPPSSEWKDLADSAASLTDEKFLRIVELLEQIRHRPGVPIAISHLRPRMAVLRPPRRMTASRLFFLPVEDLLDDVARYQRRLSRVSRSTLAVCWEIVGKAVPERQMRRIERELATPIGHGAARAQLGGALWQAGSAALHEALAEAGADHKRRVALFGRDDDVLRQVQVVADAAAIGEEIEAIKAKLPDAPIESFADFHVEELRKAIRGMAARDITAVTTFLLVLTARMLRPGDLLAVLADTRLDGMQREKEAVGKEVGGHALENLLRQSGEMPTLLKGDVSARDVALMAERLLDGLDSMRATLQDPDHRKSLGRVERARGIIADAILDRVIGPADQEVLAPICNLPDAALAPLRPGEPPVNAKELAKAEEFARAYRRCARIAPMVGLRNELQAKTSAICLAARTAADNIGEALEAGAAMDPRAADTQVVALLRLVEIISGPDQAEAILLEWEKRARITGPAGGEP</sequence>
<reference evidence="1" key="1">
    <citation type="submission" date="2020-04" db="EMBL/GenBank/DDBJ databases">
        <title>A desert anoxygenic phototrophic bacterium fixes CO2 using RubisCO under aerobic conditions.</title>
        <authorList>
            <person name="Tang K."/>
        </authorList>
    </citation>
    <scope>NUCLEOTIDE SEQUENCE [LARGE SCALE GENOMIC DNA]</scope>
    <source>
        <strain evidence="1">MIMtkB3</strain>
    </source>
</reference>
<dbReference type="Proteomes" id="UP000501891">
    <property type="component" value="Chromosome"/>
</dbReference>
<dbReference type="KEGG" id="acru:HHL28_06700"/>
<keyword evidence="2" id="KW-1185">Reference proteome</keyword>
<dbReference type="AlphaFoldDB" id="A0A858R5Z8"/>
<name>A0A858R5Z8_9PROT</name>
<protein>
    <submittedName>
        <fullName evidence="1">Uncharacterized protein</fullName>
    </submittedName>
</protein>